<sequence length="193" mass="20330">MSAADKRARFRAALESGRLQRFPGASSPLVAKLIAALGFDGVYVSGAGAFGRFGPARHRVDHPDRSVRAGAQIATLTARTVTVLEDAGLAGCHLEDQVNPKHCGHLDNKSVVPASDMVKRLPAAVSARCGPNFVVCARTGTAGGHRSGRFLLPDPESADDGGERVAPSALQRRGGPRRHVTGKCWVMTRAISM</sequence>
<evidence type="ECO:0008006" key="4">
    <source>
        <dbReference type="Google" id="ProtNLM"/>
    </source>
</evidence>
<dbReference type="PANTHER" id="PTHR42905:SF5">
    <property type="entry name" value="CARBOXYVINYL-CARBOXYPHOSPHONATE PHOSPHORYLMUTASE, CHLOROPLASTIC"/>
    <property type="match status" value="1"/>
</dbReference>
<dbReference type="PANTHER" id="PTHR42905">
    <property type="entry name" value="PHOSPHOENOLPYRUVATE CARBOXYLASE"/>
    <property type="match status" value="1"/>
</dbReference>
<feature type="region of interest" description="Disordered" evidence="1">
    <location>
        <begin position="145"/>
        <end position="176"/>
    </location>
</feature>
<evidence type="ECO:0000313" key="3">
    <source>
        <dbReference type="Proteomes" id="UP000464624"/>
    </source>
</evidence>
<dbReference type="InterPro" id="IPR015813">
    <property type="entry name" value="Pyrv/PenolPyrv_kinase-like_dom"/>
</dbReference>
<dbReference type="Proteomes" id="UP000464624">
    <property type="component" value="Chromosome"/>
</dbReference>
<proteinExistence type="predicted"/>
<gene>
    <name evidence="2" type="ORF">MYXE_18710</name>
</gene>
<protein>
    <recommendedName>
        <fullName evidence="4">Isocitrate lyase</fullName>
    </recommendedName>
</protein>
<dbReference type="EMBL" id="AP022314">
    <property type="protein sequence ID" value="BBU22081.1"/>
    <property type="molecule type" value="Genomic_DNA"/>
</dbReference>
<dbReference type="Gene3D" id="3.20.20.60">
    <property type="entry name" value="Phosphoenolpyruvate-binding domains"/>
    <property type="match status" value="2"/>
</dbReference>
<dbReference type="GO" id="GO:0003824">
    <property type="term" value="F:catalytic activity"/>
    <property type="evidence" value="ECO:0007669"/>
    <property type="project" value="InterPro"/>
</dbReference>
<dbReference type="InterPro" id="IPR040442">
    <property type="entry name" value="Pyrv_kinase-like_dom_sf"/>
</dbReference>
<evidence type="ECO:0000256" key="1">
    <source>
        <dbReference type="SAM" id="MobiDB-lite"/>
    </source>
</evidence>
<name>A0AAD1GZF2_MYCXE</name>
<reference evidence="2 3" key="1">
    <citation type="submission" date="2019-12" db="EMBL/GenBank/DDBJ databases">
        <title>Complete genome sequence of Mycolicibacterium xenopi str. JCM15661T.</title>
        <authorList>
            <person name="Yoshida M."/>
            <person name="Fukano H."/>
            <person name="Asakura T."/>
            <person name="Hoshino Y."/>
        </authorList>
    </citation>
    <scope>NUCLEOTIDE SEQUENCE [LARGE SCALE GENOMIC DNA]</scope>
    <source>
        <strain evidence="2 3">JCM 15661T</strain>
    </source>
</reference>
<evidence type="ECO:0000313" key="2">
    <source>
        <dbReference type="EMBL" id="BBU22081.1"/>
    </source>
</evidence>
<dbReference type="SUPFAM" id="SSF51621">
    <property type="entry name" value="Phosphoenolpyruvate/pyruvate domain"/>
    <property type="match status" value="1"/>
</dbReference>
<dbReference type="KEGG" id="mxe:MYXE_18710"/>
<dbReference type="AlphaFoldDB" id="A0AAD1GZF2"/>
<organism evidence="2 3">
    <name type="scientific">Mycobacterium xenopi</name>
    <dbReference type="NCBI Taxonomy" id="1789"/>
    <lineage>
        <taxon>Bacteria</taxon>
        <taxon>Bacillati</taxon>
        <taxon>Actinomycetota</taxon>
        <taxon>Actinomycetes</taxon>
        <taxon>Mycobacteriales</taxon>
        <taxon>Mycobacteriaceae</taxon>
        <taxon>Mycobacterium</taxon>
    </lineage>
</organism>
<accession>A0AAD1GZF2</accession>